<dbReference type="OrthoDB" id="4541465at2"/>
<evidence type="ECO:0000256" key="2">
    <source>
        <dbReference type="PROSITE-ProRule" id="PRU00335"/>
    </source>
</evidence>
<dbReference type="PROSITE" id="PS50977">
    <property type="entry name" value="HTH_TETR_2"/>
    <property type="match status" value="1"/>
</dbReference>
<dbReference type="PRINTS" id="PR00455">
    <property type="entry name" value="HTHTETR"/>
</dbReference>
<dbReference type="Gene3D" id="1.10.10.60">
    <property type="entry name" value="Homeodomain-like"/>
    <property type="match status" value="1"/>
</dbReference>
<dbReference type="AlphaFoldDB" id="A0A1H8V732"/>
<proteinExistence type="predicted"/>
<dbReference type="GO" id="GO:0000976">
    <property type="term" value="F:transcription cis-regulatory region binding"/>
    <property type="evidence" value="ECO:0007669"/>
    <property type="project" value="TreeGrafter"/>
</dbReference>
<name>A0A1H8V732_9GAMM</name>
<dbReference type="STRING" id="406100.SAMN04488052_11040"/>
<dbReference type="InterPro" id="IPR036271">
    <property type="entry name" value="Tet_transcr_reg_TetR-rel_C_sf"/>
</dbReference>
<dbReference type="Pfam" id="PF00440">
    <property type="entry name" value="TetR_N"/>
    <property type="match status" value="1"/>
</dbReference>
<dbReference type="GO" id="GO:0003700">
    <property type="term" value="F:DNA-binding transcription factor activity"/>
    <property type="evidence" value="ECO:0007669"/>
    <property type="project" value="TreeGrafter"/>
</dbReference>
<evidence type="ECO:0000256" key="1">
    <source>
        <dbReference type="ARBA" id="ARBA00023125"/>
    </source>
</evidence>
<gene>
    <name evidence="4" type="ORF">SAMN04488052_11040</name>
</gene>
<dbReference type="PANTHER" id="PTHR30055:SF226">
    <property type="entry name" value="HTH-TYPE TRANSCRIPTIONAL REGULATOR PKSA"/>
    <property type="match status" value="1"/>
</dbReference>
<sequence>MAEHDQQHMKKRTRLSAEERRDQILCAAGPHFAEHGYRCTDVQDIADAIGVGKGTIYRLFDSKEALFLACVERAVETIHSRATTAVEGLNDPLEKIRLATRVYLQFFDDHPEVIELFIQERAEFRDRGKPVYFVQWERDRPDWDVLLDQLKAQGRMRSIDSAEAGRVFSDAMYGTVIAHRLAGATDPLVARAERILDILLHGMLVPGSESDTA</sequence>
<keyword evidence="1 2" id="KW-0238">DNA-binding</keyword>
<evidence type="ECO:0000313" key="4">
    <source>
        <dbReference type="EMBL" id="SEP11074.1"/>
    </source>
</evidence>
<reference evidence="4 5" key="1">
    <citation type="submission" date="2016-10" db="EMBL/GenBank/DDBJ databases">
        <authorList>
            <person name="de Groot N.N."/>
        </authorList>
    </citation>
    <scope>NUCLEOTIDE SEQUENCE [LARGE SCALE GENOMIC DNA]</scope>
    <source>
        <strain evidence="4 5">CGMCC 1.6291</strain>
    </source>
</reference>
<dbReference type="InterPro" id="IPR009057">
    <property type="entry name" value="Homeodomain-like_sf"/>
</dbReference>
<dbReference type="InterPro" id="IPR050109">
    <property type="entry name" value="HTH-type_TetR-like_transc_reg"/>
</dbReference>
<dbReference type="SUPFAM" id="SSF48498">
    <property type="entry name" value="Tetracyclin repressor-like, C-terminal domain"/>
    <property type="match status" value="1"/>
</dbReference>
<dbReference type="Gene3D" id="1.10.357.10">
    <property type="entry name" value="Tetracycline Repressor, domain 2"/>
    <property type="match status" value="1"/>
</dbReference>
<dbReference type="InterPro" id="IPR001647">
    <property type="entry name" value="HTH_TetR"/>
</dbReference>
<dbReference type="PANTHER" id="PTHR30055">
    <property type="entry name" value="HTH-TYPE TRANSCRIPTIONAL REGULATOR RUTR"/>
    <property type="match status" value="1"/>
</dbReference>
<keyword evidence="5" id="KW-1185">Reference proteome</keyword>
<dbReference type="RefSeq" id="WP_091645686.1">
    <property type="nucleotide sequence ID" value="NZ_FOEG01000010.1"/>
</dbReference>
<feature type="domain" description="HTH tetR-type" evidence="3">
    <location>
        <begin position="18"/>
        <end position="78"/>
    </location>
</feature>
<feature type="DNA-binding region" description="H-T-H motif" evidence="2">
    <location>
        <begin position="41"/>
        <end position="60"/>
    </location>
</feature>
<dbReference type="Proteomes" id="UP000199657">
    <property type="component" value="Unassembled WGS sequence"/>
</dbReference>
<evidence type="ECO:0000313" key="5">
    <source>
        <dbReference type="Proteomes" id="UP000199657"/>
    </source>
</evidence>
<accession>A0A1H8V732</accession>
<protein>
    <submittedName>
        <fullName evidence="4">Transcriptional regulator, TetR family</fullName>
    </submittedName>
</protein>
<dbReference type="SUPFAM" id="SSF46689">
    <property type="entry name" value="Homeodomain-like"/>
    <property type="match status" value="1"/>
</dbReference>
<dbReference type="EMBL" id="FOEG01000010">
    <property type="protein sequence ID" value="SEP11074.1"/>
    <property type="molecule type" value="Genomic_DNA"/>
</dbReference>
<organism evidence="4 5">
    <name type="scientific">Aquisalimonas asiatica</name>
    <dbReference type="NCBI Taxonomy" id="406100"/>
    <lineage>
        <taxon>Bacteria</taxon>
        <taxon>Pseudomonadati</taxon>
        <taxon>Pseudomonadota</taxon>
        <taxon>Gammaproteobacteria</taxon>
        <taxon>Chromatiales</taxon>
        <taxon>Ectothiorhodospiraceae</taxon>
        <taxon>Aquisalimonas</taxon>
    </lineage>
</organism>
<evidence type="ECO:0000259" key="3">
    <source>
        <dbReference type="PROSITE" id="PS50977"/>
    </source>
</evidence>